<gene>
    <name evidence="2" type="ORF">CFP71_41090</name>
</gene>
<sequence length="110" mass="11972">MTTTENRVRSATEWLAVAKEVAAELAVNAAERDRKNETPFAEVRLLKETGLVTLLGPVEHGGGGQSWETAYRVTREVARGDGSIGQLLGYHYLWAWAPPRDAGDDHAPAS</sequence>
<proteinExistence type="predicted"/>
<dbReference type="GO" id="GO:0050660">
    <property type="term" value="F:flavin adenine dinucleotide binding"/>
    <property type="evidence" value="ECO:0007669"/>
    <property type="project" value="InterPro"/>
</dbReference>
<name>A0A229RB71_9PSEU</name>
<feature type="non-terminal residue" evidence="2">
    <location>
        <position position="110"/>
    </location>
</feature>
<dbReference type="EMBL" id="NMQT01000206">
    <property type="protein sequence ID" value="OXM43897.1"/>
    <property type="molecule type" value="Genomic_DNA"/>
</dbReference>
<accession>A0A229RB71</accession>
<evidence type="ECO:0000313" key="3">
    <source>
        <dbReference type="Proteomes" id="UP000215223"/>
    </source>
</evidence>
<keyword evidence="3" id="KW-1185">Reference proteome</keyword>
<comment type="caution">
    <text evidence="2">The sequence shown here is derived from an EMBL/GenBank/DDBJ whole genome shotgun (WGS) entry which is preliminary data.</text>
</comment>
<dbReference type="GO" id="GO:0016627">
    <property type="term" value="F:oxidoreductase activity, acting on the CH-CH group of donors"/>
    <property type="evidence" value="ECO:0007669"/>
    <property type="project" value="InterPro"/>
</dbReference>
<keyword evidence="2" id="KW-0560">Oxidoreductase</keyword>
<dbReference type="Gene3D" id="1.10.540.10">
    <property type="entry name" value="Acyl-CoA dehydrogenase/oxidase, N-terminal domain"/>
    <property type="match status" value="1"/>
</dbReference>
<keyword evidence="2" id="KW-0503">Monooxygenase</keyword>
<evidence type="ECO:0000259" key="1">
    <source>
        <dbReference type="Pfam" id="PF02771"/>
    </source>
</evidence>
<dbReference type="Pfam" id="PF02771">
    <property type="entry name" value="Acyl-CoA_dh_N"/>
    <property type="match status" value="1"/>
</dbReference>
<dbReference type="GO" id="GO:0004497">
    <property type="term" value="F:monooxygenase activity"/>
    <property type="evidence" value="ECO:0007669"/>
    <property type="project" value="UniProtKB-KW"/>
</dbReference>
<dbReference type="SUPFAM" id="SSF56645">
    <property type="entry name" value="Acyl-CoA dehydrogenase NM domain-like"/>
    <property type="match status" value="1"/>
</dbReference>
<feature type="domain" description="Acyl-CoA dehydrogenase/oxidase N-terminal" evidence="1">
    <location>
        <begin position="17"/>
        <end position="92"/>
    </location>
</feature>
<dbReference type="InterPro" id="IPR009100">
    <property type="entry name" value="AcylCoA_DH/oxidase_NM_dom_sf"/>
</dbReference>
<dbReference type="InterPro" id="IPR037069">
    <property type="entry name" value="AcylCoA_DH/ox_N_sf"/>
</dbReference>
<reference evidence="2 3" key="1">
    <citation type="submission" date="2017-07" db="EMBL/GenBank/DDBJ databases">
        <title>Amycolatopsis thailandensis Genome sequencing and assembly.</title>
        <authorList>
            <person name="Kaur N."/>
            <person name="Mayilraj S."/>
        </authorList>
    </citation>
    <scope>NUCLEOTIDE SEQUENCE [LARGE SCALE GENOMIC DNA]</scope>
    <source>
        <strain evidence="2 3">JCM 16380</strain>
    </source>
</reference>
<dbReference type="RefSeq" id="WP_208636153.1">
    <property type="nucleotide sequence ID" value="NZ_NMQT01000206.1"/>
</dbReference>
<organism evidence="2 3">
    <name type="scientific">Amycolatopsis thailandensis</name>
    <dbReference type="NCBI Taxonomy" id="589330"/>
    <lineage>
        <taxon>Bacteria</taxon>
        <taxon>Bacillati</taxon>
        <taxon>Actinomycetota</taxon>
        <taxon>Actinomycetes</taxon>
        <taxon>Pseudonocardiales</taxon>
        <taxon>Pseudonocardiaceae</taxon>
        <taxon>Amycolatopsis</taxon>
    </lineage>
</organism>
<evidence type="ECO:0000313" key="2">
    <source>
        <dbReference type="EMBL" id="OXM43897.1"/>
    </source>
</evidence>
<dbReference type="InterPro" id="IPR013786">
    <property type="entry name" value="AcylCoA_DH/ox_N"/>
</dbReference>
<protein>
    <submittedName>
        <fullName evidence="2">Monooxygenase</fullName>
    </submittedName>
</protein>
<dbReference type="Proteomes" id="UP000215223">
    <property type="component" value="Unassembled WGS sequence"/>
</dbReference>
<dbReference type="AlphaFoldDB" id="A0A229RB71"/>